<accession>A0A200QND3</accession>
<dbReference type="InParanoid" id="A0A200QND3"/>
<dbReference type="Proteomes" id="UP000195402">
    <property type="component" value="Unassembled WGS sequence"/>
</dbReference>
<dbReference type="AlphaFoldDB" id="A0A200QND3"/>
<dbReference type="InterPro" id="IPR001128">
    <property type="entry name" value="Cyt_P450"/>
</dbReference>
<dbReference type="GO" id="GO:0020037">
    <property type="term" value="F:heme binding"/>
    <property type="evidence" value="ECO:0007669"/>
    <property type="project" value="InterPro"/>
</dbReference>
<keyword evidence="3 4" id="KW-0349">Heme</keyword>
<dbReference type="SUPFAM" id="SSF48264">
    <property type="entry name" value="Cytochrome P450"/>
    <property type="match status" value="1"/>
</dbReference>
<comment type="similarity">
    <text evidence="4">Belongs to the cytochrome P450 family.</text>
</comment>
<comment type="cofactor">
    <cofactor evidence="3">
        <name>heme</name>
        <dbReference type="ChEBI" id="CHEBI:30413"/>
    </cofactor>
</comment>
<dbReference type="PROSITE" id="PS00086">
    <property type="entry name" value="CYTOCHROME_P450"/>
    <property type="match status" value="1"/>
</dbReference>
<keyword evidence="2 3" id="KW-0408">Iron</keyword>
<dbReference type="OMA" id="HESSTMI"/>
<sequence length="416" mass="47357">MGLPLIGETLELFIPSNSLDVPPFIKKRLARYGSLFRTSLAGRPVVVSADPEFNHLIFQKEGQLVEFWYMDSFAKLLGHQNTDNSTAAVGYVHKYLRNLVLDHFGLESLKEKVIMEMILEVTSKQLFGYDSARFSKNMSKKLTNFLQGLMSFPLNIPGTAFNRCLKNQKMAMKMMKDIVEERRASVPVEKYQGDFLDHLIGDMKNETFLTEEFIIYVMFGVLLASFETISCSLTLAIKLLTDHPSVLKELMDEHEKILRTRENMDSTITWKEYKSMTFTSHVINETLRLANVAPGILRRALKDIEINGYVIPTGWTIMVVPSALHMSPEKFEDPLTFNPWRWKDDGSTNIKSENLIAFGGGMRNCAGAEFSKVLIAIFLHVFVTKYRWMKIKGGDVVRGPALGFKNGFHIQVSEKT</sequence>
<proteinExistence type="inferred from homology"/>
<evidence type="ECO:0000256" key="1">
    <source>
        <dbReference type="ARBA" id="ARBA00022723"/>
    </source>
</evidence>
<dbReference type="STRING" id="56857.A0A200QND3"/>
<dbReference type="Gene3D" id="1.10.630.10">
    <property type="entry name" value="Cytochrome P450"/>
    <property type="match status" value="1"/>
</dbReference>
<protein>
    <submittedName>
        <fullName evidence="5">Cytochrome P450</fullName>
    </submittedName>
</protein>
<dbReference type="CDD" id="cd11043">
    <property type="entry name" value="CYP90-like"/>
    <property type="match status" value="1"/>
</dbReference>
<reference evidence="5 6" key="1">
    <citation type="journal article" date="2017" name="Mol. Plant">
        <title>The Genome of Medicinal Plant Macleaya cordata Provides New Insights into Benzylisoquinoline Alkaloids Metabolism.</title>
        <authorList>
            <person name="Liu X."/>
            <person name="Liu Y."/>
            <person name="Huang P."/>
            <person name="Ma Y."/>
            <person name="Qing Z."/>
            <person name="Tang Q."/>
            <person name="Cao H."/>
            <person name="Cheng P."/>
            <person name="Zheng Y."/>
            <person name="Yuan Z."/>
            <person name="Zhou Y."/>
            <person name="Liu J."/>
            <person name="Tang Z."/>
            <person name="Zhuo Y."/>
            <person name="Zhang Y."/>
            <person name="Yu L."/>
            <person name="Huang J."/>
            <person name="Yang P."/>
            <person name="Peng Q."/>
            <person name="Zhang J."/>
            <person name="Jiang W."/>
            <person name="Zhang Z."/>
            <person name="Lin K."/>
            <person name="Ro D.K."/>
            <person name="Chen X."/>
            <person name="Xiong X."/>
            <person name="Shang Y."/>
            <person name="Huang S."/>
            <person name="Zeng J."/>
        </authorList>
    </citation>
    <scope>NUCLEOTIDE SEQUENCE [LARGE SCALE GENOMIC DNA]</scope>
    <source>
        <strain evidence="6">cv. BLH2017</strain>
        <tissue evidence="5">Root</tissue>
    </source>
</reference>
<keyword evidence="4" id="KW-0560">Oxidoreductase</keyword>
<evidence type="ECO:0000256" key="2">
    <source>
        <dbReference type="ARBA" id="ARBA00023004"/>
    </source>
</evidence>
<evidence type="ECO:0000313" key="6">
    <source>
        <dbReference type="Proteomes" id="UP000195402"/>
    </source>
</evidence>
<dbReference type="GO" id="GO:0004497">
    <property type="term" value="F:monooxygenase activity"/>
    <property type="evidence" value="ECO:0007669"/>
    <property type="project" value="UniProtKB-KW"/>
</dbReference>
<dbReference type="GO" id="GO:0010268">
    <property type="term" value="P:brassinosteroid homeostasis"/>
    <property type="evidence" value="ECO:0007669"/>
    <property type="project" value="TreeGrafter"/>
</dbReference>
<evidence type="ECO:0000256" key="3">
    <source>
        <dbReference type="PIRSR" id="PIRSR602403-1"/>
    </source>
</evidence>
<comment type="caution">
    <text evidence="5">The sequence shown here is derived from an EMBL/GenBank/DDBJ whole genome shotgun (WGS) entry which is preliminary data.</text>
</comment>
<dbReference type="PRINTS" id="PR00465">
    <property type="entry name" value="EP450IV"/>
</dbReference>
<dbReference type="InterPro" id="IPR017972">
    <property type="entry name" value="Cyt_P450_CS"/>
</dbReference>
<dbReference type="Pfam" id="PF00067">
    <property type="entry name" value="p450"/>
    <property type="match status" value="1"/>
</dbReference>
<feature type="binding site" description="axial binding residue" evidence="3">
    <location>
        <position position="365"/>
    </location>
    <ligand>
        <name>heme</name>
        <dbReference type="ChEBI" id="CHEBI:30413"/>
    </ligand>
    <ligandPart>
        <name>Fe</name>
        <dbReference type="ChEBI" id="CHEBI:18248"/>
    </ligandPart>
</feature>
<name>A0A200QND3_MACCD</name>
<dbReference type="InterPro" id="IPR002403">
    <property type="entry name" value="Cyt_P450_E_grp-IV"/>
</dbReference>
<keyword evidence="6" id="KW-1185">Reference proteome</keyword>
<dbReference type="GO" id="GO:0005506">
    <property type="term" value="F:iron ion binding"/>
    <property type="evidence" value="ECO:0007669"/>
    <property type="project" value="InterPro"/>
</dbReference>
<dbReference type="PANTHER" id="PTHR24286">
    <property type="entry name" value="CYTOCHROME P450 26"/>
    <property type="match status" value="1"/>
</dbReference>
<gene>
    <name evidence="5" type="ORF">BVC80_8767g20</name>
</gene>
<dbReference type="PANTHER" id="PTHR24286:SF90">
    <property type="entry name" value="CYTOCHROME P450"/>
    <property type="match status" value="1"/>
</dbReference>
<dbReference type="GO" id="GO:0016705">
    <property type="term" value="F:oxidoreductase activity, acting on paired donors, with incorporation or reduction of molecular oxygen"/>
    <property type="evidence" value="ECO:0007669"/>
    <property type="project" value="InterPro"/>
</dbReference>
<dbReference type="GO" id="GO:0016132">
    <property type="term" value="P:brassinosteroid biosynthetic process"/>
    <property type="evidence" value="ECO:0007669"/>
    <property type="project" value="TreeGrafter"/>
</dbReference>
<keyword evidence="1 3" id="KW-0479">Metal-binding</keyword>
<dbReference type="InterPro" id="IPR036396">
    <property type="entry name" value="Cyt_P450_sf"/>
</dbReference>
<dbReference type="GO" id="GO:0016125">
    <property type="term" value="P:sterol metabolic process"/>
    <property type="evidence" value="ECO:0007669"/>
    <property type="project" value="TreeGrafter"/>
</dbReference>
<keyword evidence="4" id="KW-0503">Monooxygenase</keyword>
<dbReference type="GO" id="GO:0033075">
    <property type="term" value="P:isoquinoline alkaloid biosynthetic process"/>
    <property type="evidence" value="ECO:0007669"/>
    <property type="project" value="UniProtKB-ARBA"/>
</dbReference>
<dbReference type="EMBL" id="MVGT01001452">
    <property type="protein sequence ID" value="OVA11984.1"/>
    <property type="molecule type" value="Genomic_DNA"/>
</dbReference>
<evidence type="ECO:0000256" key="4">
    <source>
        <dbReference type="RuleBase" id="RU000461"/>
    </source>
</evidence>
<evidence type="ECO:0000313" key="5">
    <source>
        <dbReference type="EMBL" id="OVA11984.1"/>
    </source>
</evidence>
<organism evidence="5 6">
    <name type="scientific">Macleaya cordata</name>
    <name type="common">Five-seeded plume-poppy</name>
    <name type="synonym">Bocconia cordata</name>
    <dbReference type="NCBI Taxonomy" id="56857"/>
    <lineage>
        <taxon>Eukaryota</taxon>
        <taxon>Viridiplantae</taxon>
        <taxon>Streptophyta</taxon>
        <taxon>Embryophyta</taxon>
        <taxon>Tracheophyta</taxon>
        <taxon>Spermatophyta</taxon>
        <taxon>Magnoliopsida</taxon>
        <taxon>Ranunculales</taxon>
        <taxon>Papaveraceae</taxon>
        <taxon>Papaveroideae</taxon>
        <taxon>Macleaya</taxon>
    </lineage>
</organism>
<dbReference type="OrthoDB" id="1372046at2759"/>
<dbReference type="PRINTS" id="PR00385">
    <property type="entry name" value="P450"/>
</dbReference>